<dbReference type="Gene3D" id="1.20.1270.10">
    <property type="match status" value="1"/>
</dbReference>
<dbReference type="GeneID" id="54460040"/>
<proteinExistence type="predicted"/>
<dbReference type="Proteomes" id="UP000504636">
    <property type="component" value="Unplaced"/>
</dbReference>
<dbReference type="SUPFAM" id="SSF100934">
    <property type="entry name" value="Heat shock protein 70kD (HSP70), C-terminal subdomain"/>
    <property type="match status" value="1"/>
</dbReference>
<dbReference type="EMBL" id="MU003694">
    <property type="protein sequence ID" value="KAF2815504.1"/>
    <property type="molecule type" value="Genomic_DNA"/>
</dbReference>
<name>A0A6A6Z5D5_9PEZI</name>
<accession>A0A6A6Z5D5</accession>
<reference evidence="1 3" key="1">
    <citation type="journal article" date="2020" name="Stud. Mycol.">
        <title>101 Dothideomycetes genomes: a test case for predicting lifestyles and emergence of pathogens.</title>
        <authorList>
            <person name="Haridas S."/>
            <person name="Albert R."/>
            <person name="Binder M."/>
            <person name="Bloem J."/>
            <person name="Labutti K."/>
            <person name="Salamov A."/>
            <person name="Andreopoulos B."/>
            <person name="Baker S."/>
            <person name="Barry K."/>
            <person name="Bills G."/>
            <person name="Bluhm B."/>
            <person name="Cannon C."/>
            <person name="Castanera R."/>
            <person name="Culley D."/>
            <person name="Daum C."/>
            <person name="Ezra D."/>
            <person name="Gonzalez J."/>
            <person name="Henrissat B."/>
            <person name="Kuo A."/>
            <person name="Liang C."/>
            <person name="Lipzen A."/>
            <person name="Lutzoni F."/>
            <person name="Magnuson J."/>
            <person name="Mondo S."/>
            <person name="Nolan M."/>
            <person name="Ohm R."/>
            <person name="Pangilinan J."/>
            <person name="Park H.-J."/>
            <person name="Ramirez L."/>
            <person name="Alfaro M."/>
            <person name="Sun H."/>
            <person name="Tritt A."/>
            <person name="Yoshinaga Y."/>
            <person name="Zwiers L.-H."/>
            <person name="Turgeon B."/>
            <person name="Goodwin S."/>
            <person name="Spatafora J."/>
            <person name="Crous P."/>
            <person name="Grigoriev I."/>
        </authorList>
    </citation>
    <scope>NUCLEOTIDE SEQUENCE</scope>
    <source>
        <strain evidence="1 3">CBS 304.34</strain>
    </source>
</reference>
<dbReference type="RefSeq" id="XP_033582468.1">
    <property type="nucleotide sequence ID" value="XM_033719147.1"/>
</dbReference>
<reference evidence="3" key="3">
    <citation type="submission" date="2025-04" db="UniProtKB">
        <authorList>
            <consortium name="RefSeq"/>
        </authorList>
    </citation>
    <scope>IDENTIFICATION</scope>
    <source>
        <strain evidence="3">CBS 304.34</strain>
    </source>
</reference>
<evidence type="ECO:0000313" key="2">
    <source>
        <dbReference type="Proteomes" id="UP000504636"/>
    </source>
</evidence>
<sequence>MKAEAAIFTANENAEKKRIGARNKLEEAALEIRHHELLSHPSGSVVTQMRRIVDEVLEWLEETEHADIFEYQSKHSDFERVVASFIKKMDNKRGTS</sequence>
<dbReference type="InterPro" id="IPR029048">
    <property type="entry name" value="HSP70_C_sf"/>
</dbReference>
<keyword evidence="2" id="KW-1185">Reference proteome</keyword>
<dbReference type="OrthoDB" id="2401965at2759"/>
<reference evidence="3" key="2">
    <citation type="submission" date="2020-04" db="EMBL/GenBank/DDBJ databases">
        <authorList>
            <consortium name="NCBI Genome Project"/>
        </authorList>
    </citation>
    <scope>NUCLEOTIDE SEQUENCE</scope>
    <source>
        <strain evidence="3">CBS 304.34</strain>
    </source>
</reference>
<gene>
    <name evidence="1 3" type="ORF">BDZ99DRAFT_459353</name>
</gene>
<organism evidence="1">
    <name type="scientific">Mytilinidion resinicola</name>
    <dbReference type="NCBI Taxonomy" id="574789"/>
    <lineage>
        <taxon>Eukaryota</taxon>
        <taxon>Fungi</taxon>
        <taxon>Dikarya</taxon>
        <taxon>Ascomycota</taxon>
        <taxon>Pezizomycotina</taxon>
        <taxon>Dothideomycetes</taxon>
        <taxon>Pleosporomycetidae</taxon>
        <taxon>Mytilinidiales</taxon>
        <taxon>Mytilinidiaceae</taxon>
        <taxon>Mytilinidion</taxon>
    </lineage>
</organism>
<protein>
    <submittedName>
        <fullName evidence="1 3">Uncharacterized protein</fullName>
    </submittedName>
</protein>
<evidence type="ECO:0000313" key="1">
    <source>
        <dbReference type="EMBL" id="KAF2815504.1"/>
    </source>
</evidence>
<dbReference type="AlphaFoldDB" id="A0A6A6Z5D5"/>
<evidence type="ECO:0000313" key="3">
    <source>
        <dbReference type="RefSeq" id="XP_033582468.1"/>
    </source>
</evidence>